<dbReference type="Proteomes" id="UP001152599">
    <property type="component" value="Unassembled WGS sequence"/>
</dbReference>
<protein>
    <recommendedName>
        <fullName evidence="3">Lipoprotein</fullName>
    </recommendedName>
</protein>
<keyword evidence="2" id="KW-1185">Reference proteome</keyword>
<organism evidence="1 2">
    <name type="scientific">Profundicola chukchiensis</name>
    <dbReference type="NCBI Taxonomy" id="2961959"/>
    <lineage>
        <taxon>Bacteria</taxon>
        <taxon>Pseudomonadati</taxon>
        <taxon>Bacteroidota</taxon>
        <taxon>Flavobacteriia</taxon>
        <taxon>Flavobacteriales</taxon>
        <taxon>Weeksellaceae</taxon>
        <taxon>Profundicola</taxon>
    </lineage>
</organism>
<gene>
    <name evidence="1" type="ORF">NMK71_01410</name>
</gene>
<proteinExistence type="predicted"/>
<dbReference type="RefSeq" id="WP_304416531.1">
    <property type="nucleotide sequence ID" value="NZ_JANAIE010000003.1"/>
</dbReference>
<evidence type="ECO:0000313" key="1">
    <source>
        <dbReference type="EMBL" id="MDG4945060.1"/>
    </source>
</evidence>
<name>A0A9X4RUR9_9FLAO</name>
<dbReference type="PROSITE" id="PS51257">
    <property type="entry name" value="PROKAR_LIPOPROTEIN"/>
    <property type="match status" value="1"/>
</dbReference>
<sequence length="187" mass="22347">MRLIIIILILSFSSCNKVYYNKLNALGLEKSFHLKKMQDKLNGSHKFIDISIFNKIPNNRYNKVNGIIYNYKNYFPYSFDMKVDSNEIVTYKNWDVDSFESLPENYNYFEFIFKNVLSGNARLLKDISKKNRYKFIHGNMTSTAIINLDSLTINQYDFEEFPVINNKPVETDDEFELWEYKFLQKKN</sequence>
<reference evidence="1" key="1">
    <citation type="submission" date="2022-07" db="EMBL/GenBank/DDBJ databases">
        <title>Description and genome-wide analysis of Profundicola chukchiensis gen. nov., sp. nov., marine bacteria isolated from bottom sediments of the Chukchi Sea.</title>
        <authorList>
            <person name="Romanenko L."/>
            <person name="Otstavnykh N."/>
            <person name="Kurilenko V."/>
            <person name="Eremeev V."/>
            <person name="Velansky P."/>
            <person name="Mikhailov V."/>
            <person name="Isaeva M."/>
        </authorList>
    </citation>
    <scope>NUCLEOTIDE SEQUENCE</scope>
    <source>
        <strain evidence="1">KMM 9713</strain>
    </source>
</reference>
<dbReference type="EMBL" id="JANCMU010000001">
    <property type="protein sequence ID" value="MDG4945060.1"/>
    <property type="molecule type" value="Genomic_DNA"/>
</dbReference>
<comment type="caution">
    <text evidence="1">The sequence shown here is derived from an EMBL/GenBank/DDBJ whole genome shotgun (WGS) entry which is preliminary data.</text>
</comment>
<evidence type="ECO:0000313" key="2">
    <source>
        <dbReference type="Proteomes" id="UP001152599"/>
    </source>
</evidence>
<evidence type="ECO:0008006" key="3">
    <source>
        <dbReference type="Google" id="ProtNLM"/>
    </source>
</evidence>
<dbReference type="AlphaFoldDB" id="A0A9X4RUR9"/>
<accession>A0A9X4RUR9</accession>